<protein>
    <submittedName>
        <fullName evidence="2">Uncharacterized protein</fullName>
    </submittedName>
</protein>
<accession>A0A1G9GWV9</accession>
<dbReference type="AlphaFoldDB" id="A0A1G9GWV9"/>
<sequence>MDANVPMSLDKPRQHPSPVSVDNLNTVRNVNVSTNSNDLAVQNENSAAFDRFATDGHDITTGDRDVHG</sequence>
<dbReference type="Proteomes" id="UP000199682">
    <property type="component" value="Unassembled WGS sequence"/>
</dbReference>
<organism evidence="2 3">
    <name type="scientific">Lentzea albidocapillata subsp. violacea</name>
    <dbReference type="NCBI Taxonomy" id="128104"/>
    <lineage>
        <taxon>Bacteria</taxon>
        <taxon>Bacillati</taxon>
        <taxon>Actinomycetota</taxon>
        <taxon>Actinomycetes</taxon>
        <taxon>Pseudonocardiales</taxon>
        <taxon>Pseudonocardiaceae</taxon>
        <taxon>Lentzea</taxon>
    </lineage>
</organism>
<evidence type="ECO:0000256" key="1">
    <source>
        <dbReference type="SAM" id="MobiDB-lite"/>
    </source>
</evidence>
<reference evidence="3" key="1">
    <citation type="submission" date="2016-10" db="EMBL/GenBank/DDBJ databases">
        <authorList>
            <person name="Varghese N."/>
            <person name="Submissions S."/>
        </authorList>
    </citation>
    <scope>NUCLEOTIDE SEQUENCE [LARGE SCALE GENOMIC DNA]</scope>
    <source>
        <strain evidence="3">DSM 44796</strain>
    </source>
</reference>
<proteinExistence type="predicted"/>
<feature type="region of interest" description="Disordered" evidence="1">
    <location>
        <begin position="1"/>
        <end position="22"/>
    </location>
</feature>
<dbReference type="EMBL" id="FNET01000008">
    <property type="protein sequence ID" value="SDL05055.1"/>
    <property type="molecule type" value="Genomic_DNA"/>
</dbReference>
<evidence type="ECO:0000313" key="3">
    <source>
        <dbReference type="Proteomes" id="UP000199682"/>
    </source>
</evidence>
<gene>
    <name evidence="2" type="ORF">SAMN04488074_108342</name>
</gene>
<name>A0A1G9GWV9_9PSEU</name>
<evidence type="ECO:0000313" key="2">
    <source>
        <dbReference type="EMBL" id="SDL05055.1"/>
    </source>
</evidence>